<dbReference type="KEGG" id="sfy:GFH48_27255"/>
<dbReference type="Proteomes" id="UP000326179">
    <property type="component" value="Chromosome"/>
</dbReference>
<name>A0A5Q0LIU9_9ACTN</name>
<dbReference type="EMBL" id="CP045643">
    <property type="protein sequence ID" value="QFZ76476.1"/>
    <property type="molecule type" value="Genomic_DNA"/>
</dbReference>
<sequence length="194" mass="20684">MGAQYGRPPTTPHAPAPVRTGSARPGVRERVALTHGEFGAGAGAGAGLRVTARRLSRRRRVSGDDPWRPRLAPPRRRPAIDPYGPETVALAGDSVIAPTAPAAPRGELGAAWNFPAVRAPSAFRAFGRPYSKGPSGSRFFRSATTHPNVFCEWAVRAVRSGSERKSHTLCRAPLATGQTSHDVQYLSKADSCRV</sequence>
<dbReference type="AlphaFoldDB" id="A0A5Q0LIU9"/>
<evidence type="ECO:0000313" key="3">
    <source>
        <dbReference type="Proteomes" id="UP000326179"/>
    </source>
</evidence>
<keyword evidence="3" id="KW-1185">Reference proteome</keyword>
<feature type="region of interest" description="Disordered" evidence="1">
    <location>
        <begin position="1"/>
        <end position="27"/>
    </location>
</feature>
<feature type="region of interest" description="Disordered" evidence="1">
    <location>
        <begin position="55"/>
        <end position="83"/>
    </location>
</feature>
<proteinExistence type="predicted"/>
<accession>A0A5Q0LIU9</accession>
<gene>
    <name evidence="2" type="ORF">GFH48_27255</name>
</gene>
<protein>
    <submittedName>
        <fullName evidence="2">Uncharacterized protein</fullName>
    </submittedName>
</protein>
<evidence type="ECO:0000256" key="1">
    <source>
        <dbReference type="SAM" id="MobiDB-lite"/>
    </source>
</evidence>
<organism evidence="2 3">
    <name type="scientific">Streptomyces fagopyri</name>
    <dbReference type="NCBI Taxonomy" id="2662397"/>
    <lineage>
        <taxon>Bacteria</taxon>
        <taxon>Bacillati</taxon>
        <taxon>Actinomycetota</taxon>
        <taxon>Actinomycetes</taxon>
        <taxon>Kitasatosporales</taxon>
        <taxon>Streptomycetaceae</taxon>
        <taxon>Streptomyces</taxon>
    </lineage>
</organism>
<evidence type="ECO:0000313" key="2">
    <source>
        <dbReference type="EMBL" id="QFZ76476.1"/>
    </source>
</evidence>
<reference evidence="2 3" key="1">
    <citation type="submission" date="2019-10" db="EMBL/GenBank/DDBJ databases">
        <title>A novel species.</title>
        <authorList>
            <person name="Gao J."/>
        </authorList>
    </citation>
    <scope>NUCLEOTIDE SEQUENCE [LARGE SCALE GENOMIC DNA]</scope>
    <source>
        <strain evidence="2 3">QMT-28</strain>
    </source>
</reference>